<sequence>MFEFLVTTSKGLDELLAQEIKKLCPQLLVKTKPGQVLFSGDIEQAYRICLWSRLANRVMLKVAEGHVDSADDVYQITSSVNWTSHFKIDNTFVVDFVGASHCINNSQFGALKIKDAVVDQFNELFESRPSVSKIEPDIRIQGRMWSDKLTVYLDLSGHSLHQRHYRTKTGLAPVKEHIACAMLYRSGWVQDTTQPLVDPMCGAGTIAIEAALMAANIAPGLKRERWGFSQWLQHDPSVWQDLIAQAQSSIVQANCTILASDIDHGVLSIAKENADAAGIFSAITFNTIDACKVIPPKGTSTGYLVSNPPYGERLSEITALLPLFQTWGASLKAHFKGWNLSLLTSNRDLLRSMKMFANKEYKLMNGKLECQLVNFVLDEKNCTTKETSLSHNDFANRLTKNLKRLNKWLKSENTNCYRIYDADLPEYNVAIDRYGDWLVVQEYAAPKNVPEAKAKRRLHEVIVALPQVLDIPSENIVMKVRAQQKGKSQYEKVAQKQKMLEVFENGAKFKLNLTDYLDTGLFLDHRITRQLVQQSVKDKDVLNLFAYTGSVSVHAALGKAKSVTTVDMSNTYIDWAKENFALNNLKGAYEFIQADCLTWLERHNNQYDFIFIDPPSFSNSKRMDTTWDVQRDHLTLLSNAVKCLRPGGEIMFSNNLRQFKLDEEGVGKLGLRIQNITQKTLPEDFKRNPKIHGCWVFTLDV</sequence>
<dbReference type="GO" id="GO:0003723">
    <property type="term" value="F:RNA binding"/>
    <property type="evidence" value="ECO:0007669"/>
    <property type="project" value="UniProtKB-UniRule"/>
</dbReference>
<evidence type="ECO:0000256" key="7">
    <source>
        <dbReference type="HAMAP-Rule" id="MF_01858"/>
    </source>
</evidence>
<dbReference type="EC" id="2.1.1.173" evidence="7"/>
<dbReference type="Pfam" id="PF02926">
    <property type="entry name" value="THUMP"/>
    <property type="match status" value="1"/>
</dbReference>
<keyword evidence="1 7" id="KW-0963">Cytoplasm</keyword>
<dbReference type="CDD" id="cd02440">
    <property type="entry name" value="AdoMet_MTases"/>
    <property type="match status" value="1"/>
</dbReference>
<comment type="catalytic activity">
    <reaction evidence="7">
        <text>guanosine(2069) in 23S rRNA + S-adenosyl-L-methionine = N(2)-methylguanosine(2069) in 23S rRNA + S-adenosyl-L-homocysteine + H(+)</text>
        <dbReference type="Rhea" id="RHEA:43772"/>
        <dbReference type="Rhea" id="RHEA-COMP:10688"/>
        <dbReference type="Rhea" id="RHEA-COMP:10689"/>
        <dbReference type="ChEBI" id="CHEBI:15378"/>
        <dbReference type="ChEBI" id="CHEBI:57856"/>
        <dbReference type="ChEBI" id="CHEBI:59789"/>
        <dbReference type="ChEBI" id="CHEBI:74269"/>
        <dbReference type="ChEBI" id="CHEBI:74481"/>
        <dbReference type="EC" id="2.1.1.264"/>
    </reaction>
</comment>
<reference evidence="10 11" key="1">
    <citation type="submission" date="2019-12" db="EMBL/GenBank/DDBJ databases">
        <title>Genome sequencing and assembly of endphytes of Porphyra tenera.</title>
        <authorList>
            <person name="Park J.M."/>
            <person name="Shin R."/>
            <person name="Jo S.H."/>
        </authorList>
    </citation>
    <scope>NUCLEOTIDE SEQUENCE [LARGE SCALE GENOMIC DNA]</scope>
    <source>
        <strain evidence="10 11">GPM4</strain>
    </source>
</reference>
<dbReference type="InterPro" id="IPR004114">
    <property type="entry name" value="THUMP_dom"/>
</dbReference>
<keyword evidence="6 8" id="KW-0694">RNA-binding</keyword>
<dbReference type="Pfam" id="PF01170">
    <property type="entry name" value="UPF0020"/>
    <property type="match status" value="1"/>
</dbReference>
<comment type="catalytic activity">
    <reaction evidence="7">
        <text>guanosine(2445) in 23S rRNA + S-adenosyl-L-methionine = N(2)-methylguanosine(2445) in 23S rRNA + S-adenosyl-L-homocysteine + H(+)</text>
        <dbReference type="Rhea" id="RHEA:42740"/>
        <dbReference type="Rhea" id="RHEA-COMP:10215"/>
        <dbReference type="Rhea" id="RHEA-COMP:10216"/>
        <dbReference type="ChEBI" id="CHEBI:15378"/>
        <dbReference type="ChEBI" id="CHEBI:57856"/>
        <dbReference type="ChEBI" id="CHEBI:59789"/>
        <dbReference type="ChEBI" id="CHEBI:74269"/>
        <dbReference type="ChEBI" id="CHEBI:74481"/>
        <dbReference type="EC" id="2.1.1.173"/>
    </reaction>
</comment>
<dbReference type="GO" id="GO:0070043">
    <property type="term" value="F:rRNA (guanine-N7-)-methyltransferase activity"/>
    <property type="evidence" value="ECO:0007669"/>
    <property type="project" value="UniProtKB-UniRule"/>
</dbReference>
<evidence type="ECO:0000256" key="2">
    <source>
        <dbReference type="ARBA" id="ARBA00022552"/>
    </source>
</evidence>
<comment type="similarity">
    <text evidence="7">Belongs to the methyltransferase superfamily. RlmKL family.</text>
</comment>
<evidence type="ECO:0000256" key="4">
    <source>
        <dbReference type="ARBA" id="ARBA00022679"/>
    </source>
</evidence>
<dbReference type="RefSeq" id="WP_160178226.1">
    <property type="nucleotide sequence ID" value="NZ_CP047656.1"/>
</dbReference>
<dbReference type="SMART" id="SM00981">
    <property type="entry name" value="THUMP"/>
    <property type="match status" value="1"/>
</dbReference>
<keyword evidence="11" id="KW-1185">Reference proteome</keyword>
<dbReference type="SUPFAM" id="SSF53335">
    <property type="entry name" value="S-adenosyl-L-methionine-dependent methyltransferases"/>
    <property type="match status" value="2"/>
</dbReference>
<dbReference type="AlphaFoldDB" id="A0A857JHC7"/>
<organism evidence="10 11">
    <name type="scientific">Paraglaciecola mesophila</name>
    <dbReference type="NCBI Taxonomy" id="197222"/>
    <lineage>
        <taxon>Bacteria</taxon>
        <taxon>Pseudomonadati</taxon>
        <taxon>Pseudomonadota</taxon>
        <taxon>Gammaproteobacteria</taxon>
        <taxon>Alteromonadales</taxon>
        <taxon>Alteromonadaceae</taxon>
        <taxon>Paraglaciecola</taxon>
    </lineage>
</organism>
<dbReference type="GO" id="GO:0052915">
    <property type="term" value="F:23S rRNA (guanine(2445)-N(2))-methyltransferase activity"/>
    <property type="evidence" value="ECO:0007669"/>
    <property type="project" value="UniProtKB-UniRule"/>
</dbReference>
<dbReference type="PANTHER" id="PTHR47313:SF1">
    <property type="entry name" value="RIBOSOMAL RNA LARGE SUBUNIT METHYLTRANSFERASE K_L"/>
    <property type="match status" value="1"/>
</dbReference>
<evidence type="ECO:0000256" key="8">
    <source>
        <dbReference type="PROSITE-ProRule" id="PRU00529"/>
    </source>
</evidence>
<evidence type="ECO:0000259" key="9">
    <source>
        <dbReference type="PROSITE" id="PS51165"/>
    </source>
</evidence>
<feature type="domain" description="THUMP" evidence="9">
    <location>
        <begin position="44"/>
        <end position="155"/>
    </location>
</feature>
<dbReference type="PROSITE" id="PS51165">
    <property type="entry name" value="THUMP"/>
    <property type="match status" value="1"/>
</dbReference>
<dbReference type="PANTHER" id="PTHR47313">
    <property type="entry name" value="RIBOSOMAL RNA LARGE SUBUNIT METHYLTRANSFERASE K/L"/>
    <property type="match status" value="1"/>
</dbReference>
<dbReference type="HAMAP" id="MF_01858">
    <property type="entry name" value="23SrRNA_methyltr_KL"/>
    <property type="match status" value="1"/>
</dbReference>
<dbReference type="OrthoDB" id="9809404at2"/>
<dbReference type="InterPro" id="IPR000241">
    <property type="entry name" value="RlmKL-like_Mtase"/>
</dbReference>
<dbReference type="PIRSF" id="PIRSF037618">
    <property type="entry name" value="RNA_Mtase_bacteria_prd"/>
    <property type="match status" value="1"/>
</dbReference>
<keyword evidence="5 7" id="KW-0949">S-adenosyl-L-methionine</keyword>
<dbReference type="Proteomes" id="UP000464524">
    <property type="component" value="Chromosome"/>
</dbReference>
<dbReference type="EMBL" id="CP047656">
    <property type="protein sequence ID" value="QHJ10337.1"/>
    <property type="molecule type" value="Genomic_DNA"/>
</dbReference>
<evidence type="ECO:0000256" key="1">
    <source>
        <dbReference type="ARBA" id="ARBA00022490"/>
    </source>
</evidence>
<evidence type="ECO:0000256" key="3">
    <source>
        <dbReference type="ARBA" id="ARBA00022603"/>
    </source>
</evidence>
<dbReference type="Gene3D" id="3.30.2130.30">
    <property type="match status" value="1"/>
</dbReference>
<protein>
    <recommendedName>
        <fullName evidence="7">Ribosomal RNA large subunit methyltransferase K/L</fullName>
    </recommendedName>
    <domain>
        <recommendedName>
            <fullName evidence="7">23S rRNA m2G2445 methyltransferase</fullName>
            <ecNumber evidence="7">2.1.1.173</ecNumber>
        </recommendedName>
        <alternativeName>
            <fullName evidence="7">rRNA (guanine-N(2)-)-methyltransferase RlmL</fullName>
        </alternativeName>
    </domain>
    <domain>
        <recommendedName>
            <fullName evidence="7">23S rRNA m7G2069 methyltransferase</fullName>
            <ecNumber evidence="7">2.1.1.264</ecNumber>
        </recommendedName>
        <alternativeName>
            <fullName evidence="7">rRNA (guanine-N(7)-)-methyltransferase RlmK</fullName>
        </alternativeName>
    </domain>
</protein>
<comment type="function">
    <text evidence="7">Specifically methylates the guanine in position 2445 (m2G2445) and the guanine in position 2069 (m7G2069) of 23S rRNA.</text>
</comment>
<name>A0A857JHC7_9ALTE</name>
<evidence type="ECO:0000256" key="6">
    <source>
        <dbReference type="ARBA" id="ARBA00022884"/>
    </source>
</evidence>
<dbReference type="CDD" id="cd11715">
    <property type="entry name" value="THUMP_AdoMetMT"/>
    <property type="match status" value="1"/>
</dbReference>
<dbReference type="Pfam" id="PF22020">
    <property type="entry name" value="RlmL_1st"/>
    <property type="match status" value="1"/>
</dbReference>
<dbReference type="Gene3D" id="3.40.50.150">
    <property type="entry name" value="Vaccinia Virus protein VP39"/>
    <property type="match status" value="2"/>
</dbReference>
<keyword evidence="4 7" id="KW-0808">Transferase</keyword>
<dbReference type="InterPro" id="IPR017244">
    <property type="entry name" value="23SrRNA_methyltr_KL"/>
</dbReference>
<dbReference type="EC" id="2.1.1.264" evidence="7"/>
<dbReference type="GO" id="GO:0005737">
    <property type="term" value="C:cytoplasm"/>
    <property type="evidence" value="ECO:0007669"/>
    <property type="project" value="UniProtKB-SubCell"/>
</dbReference>
<gene>
    <name evidence="7" type="primary">rlmL</name>
    <name evidence="10" type="ORF">FX988_00549</name>
</gene>
<evidence type="ECO:0000313" key="10">
    <source>
        <dbReference type="EMBL" id="QHJ10337.1"/>
    </source>
</evidence>
<dbReference type="Gene3D" id="3.30.750.80">
    <property type="entry name" value="RNA methyltransferase domain (HRMD) like"/>
    <property type="match status" value="1"/>
</dbReference>
<accession>A0A857JHC7</accession>
<dbReference type="InterPro" id="IPR019614">
    <property type="entry name" value="SAM-dep_methyl-trfase"/>
</dbReference>
<dbReference type="FunFam" id="3.40.50.150:FF:000039">
    <property type="entry name" value="Ribosomal RNA large subunit methyltransferase K/L"/>
    <property type="match status" value="1"/>
</dbReference>
<dbReference type="InterPro" id="IPR054170">
    <property type="entry name" value="RlmL_1st"/>
</dbReference>
<dbReference type="NCBIfam" id="NF008748">
    <property type="entry name" value="PRK11783.1"/>
    <property type="match status" value="1"/>
</dbReference>
<keyword evidence="2 7" id="KW-0698">rRNA processing</keyword>
<dbReference type="KEGG" id="pmes:FX988_00549"/>
<evidence type="ECO:0000256" key="5">
    <source>
        <dbReference type="ARBA" id="ARBA00022691"/>
    </source>
</evidence>
<dbReference type="InterPro" id="IPR029063">
    <property type="entry name" value="SAM-dependent_MTases_sf"/>
</dbReference>
<dbReference type="Pfam" id="PF10672">
    <property type="entry name" value="Methyltrans_SAM"/>
    <property type="match status" value="1"/>
</dbReference>
<comment type="subcellular location">
    <subcellularLocation>
        <location evidence="7">Cytoplasm</location>
    </subcellularLocation>
</comment>
<keyword evidence="3 7" id="KW-0489">Methyltransferase</keyword>
<evidence type="ECO:0000313" key="11">
    <source>
        <dbReference type="Proteomes" id="UP000464524"/>
    </source>
</evidence>
<proteinExistence type="inferred from homology"/>